<evidence type="ECO:0000256" key="6">
    <source>
        <dbReference type="RuleBase" id="RU004379"/>
    </source>
</evidence>
<dbReference type="RefSeq" id="WP_126379577.1">
    <property type="nucleotide sequence ID" value="NZ_AP017378.1"/>
</dbReference>
<dbReference type="OrthoDB" id="9793828at2"/>
<dbReference type="GO" id="GO:0005886">
    <property type="term" value="C:plasma membrane"/>
    <property type="evidence" value="ECO:0007669"/>
    <property type="project" value="TreeGrafter"/>
</dbReference>
<dbReference type="Pfam" id="PF01027">
    <property type="entry name" value="Bax1-I"/>
    <property type="match status" value="1"/>
</dbReference>
<evidence type="ECO:0000256" key="3">
    <source>
        <dbReference type="ARBA" id="ARBA00022692"/>
    </source>
</evidence>
<dbReference type="EMBL" id="AP017378">
    <property type="protein sequence ID" value="BBD08985.1"/>
    <property type="molecule type" value="Genomic_DNA"/>
</dbReference>
<keyword evidence="5 6" id="KW-0472">Membrane</keyword>
<sequence length="235" mass="25140">MSRFQTVSMPRQKAEVLNAFMRGVYQWMSLGLALTAGVAFFTASSPALLNALFSNQIMAFVVMLAPFGLVIALSAGINKMSASMATGMFMAYSALMGLSLSTVLIVYTGQSVFSAFVTAAGMFGAMSVYGMTTKKDLTSWGSFLFMGLVGIIIASVVNIFLGSSQMSFIISFLGVIIFTGLTAYDTQKLKVMGETAPANDATAVRRGVILGALTLYLDFINLFLMLLRLMGSTRD</sequence>
<keyword evidence="8" id="KW-1185">Reference proteome</keyword>
<dbReference type="CDD" id="cd10432">
    <property type="entry name" value="BI-1-like_bacterial"/>
    <property type="match status" value="1"/>
</dbReference>
<evidence type="ECO:0000313" key="7">
    <source>
        <dbReference type="EMBL" id="BBD08985.1"/>
    </source>
</evidence>
<reference evidence="7 8" key="1">
    <citation type="journal article" date="2018" name="Sci. Adv.">
        <title>Multi-heme cytochromes provide a pathway for survival in energy-limited environments.</title>
        <authorList>
            <person name="Deng X."/>
            <person name="Dohmae N."/>
            <person name="Nealson K.H."/>
            <person name="Hashimoto K."/>
            <person name="Okamoto A."/>
        </authorList>
    </citation>
    <scope>NUCLEOTIDE SEQUENCE [LARGE SCALE GENOMIC DNA]</scope>
    <source>
        <strain evidence="7 8">IS5</strain>
    </source>
</reference>
<feature type="transmembrane region" description="Helical" evidence="6">
    <location>
        <begin position="167"/>
        <end position="186"/>
    </location>
</feature>
<evidence type="ECO:0000256" key="1">
    <source>
        <dbReference type="ARBA" id="ARBA00004141"/>
    </source>
</evidence>
<dbReference type="PANTHER" id="PTHR23291">
    <property type="entry name" value="BAX INHIBITOR-RELATED"/>
    <property type="match status" value="1"/>
</dbReference>
<feature type="transmembrane region" description="Helical" evidence="6">
    <location>
        <begin position="143"/>
        <end position="161"/>
    </location>
</feature>
<keyword evidence="4 6" id="KW-1133">Transmembrane helix</keyword>
<feature type="transmembrane region" description="Helical" evidence="6">
    <location>
        <begin position="113"/>
        <end position="131"/>
    </location>
</feature>
<feature type="transmembrane region" description="Helical" evidence="6">
    <location>
        <begin position="89"/>
        <end position="107"/>
    </location>
</feature>
<comment type="similarity">
    <text evidence="2 6">Belongs to the BI1 family.</text>
</comment>
<feature type="transmembrane region" description="Helical" evidence="6">
    <location>
        <begin position="207"/>
        <end position="227"/>
    </location>
</feature>
<protein>
    <submittedName>
        <fullName evidence="7">Membrane protein</fullName>
    </submittedName>
</protein>
<evidence type="ECO:0000256" key="4">
    <source>
        <dbReference type="ARBA" id="ARBA00022989"/>
    </source>
</evidence>
<comment type="subcellular location">
    <subcellularLocation>
        <location evidence="1">Membrane</location>
        <topology evidence="1">Multi-pass membrane protein</topology>
    </subcellularLocation>
</comment>
<proteinExistence type="inferred from homology"/>
<gene>
    <name evidence="7" type="ORF">DFE_2259</name>
</gene>
<name>A0A2Z6B0K3_9BACT</name>
<evidence type="ECO:0000313" key="8">
    <source>
        <dbReference type="Proteomes" id="UP000269883"/>
    </source>
</evidence>
<dbReference type="InterPro" id="IPR006214">
    <property type="entry name" value="Bax_inhibitor_1-related"/>
</dbReference>
<evidence type="ECO:0000256" key="2">
    <source>
        <dbReference type="ARBA" id="ARBA00010350"/>
    </source>
</evidence>
<feature type="transmembrane region" description="Helical" evidence="6">
    <location>
        <begin position="56"/>
        <end position="77"/>
    </location>
</feature>
<accession>A0A2Z6B0K3</accession>
<dbReference type="Proteomes" id="UP000269883">
    <property type="component" value="Chromosome"/>
</dbReference>
<keyword evidence="3 6" id="KW-0812">Transmembrane</keyword>
<evidence type="ECO:0000256" key="5">
    <source>
        <dbReference type="ARBA" id="ARBA00023136"/>
    </source>
</evidence>
<dbReference type="PANTHER" id="PTHR23291:SF50">
    <property type="entry name" value="PROTEIN LIFEGUARD 4"/>
    <property type="match status" value="1"/>
</dbReference>
<organism evidence="7 8">
    <name type="scientific">Desulfovibrio ferrophilus</name>
    <dbReference type="NCBI Taxonomy" id="241368"/>
    <lineage>
        <taxon>Bacteria</taxon>
        <taxon>Pseudomonadati</taxon>
        <taxon>Thermodesulfobacteriota</taxon>
        <taxon>Desulfovibrionia</taxon>
        <taxon>Desulfovibrionales</taxon>
        <taxon>Desulfovibrionaceae</taxon>
        <taxon>Desulfovibrio</taxon>
    </lineage>
</organism>
<dbReference type="KEGG" id="dfl:DFE_2259"/>
<dbReference type="AlphaFoldDB" id="A0A2Z6B0K3"/>